<feature type="compositionally biased region" description="Basic and acidic residues" evidence="1">
    <location>
        <begin position="112"/>
        <end position="121"/>
    </location>
</feature>
<gene>
    <name evidence="2" type="ORF">BURMUCGD2_6305</name>
</gene>
<feature type="compositionally biased region" description="Basic and acidic residues" evidence="1">
    <location>
        <begin position="62"/>
        <end position="71"/>
    </location>
</feature>
<comment type="caution">
    <text evidence="2">The sequence shown here is derived from an EMBL/GenBank/DDBJ whole genome shotgun (WGS) entry which is preliminary data.</text>
</comment>
<dbReference type="EMBL" id="ACFC01000004">
    <property type="protein sequence ID" value="EEE07203.1"/>
    <property type="molecule type" value="Genomic_DNA"/>
</dbReference>
<organism evidence="2 3">
    <name type="scientific">Burkholderia multivorans CGD2</name>
    <dbReference type="NCBI Taxonomy" id="513052"/>
    <lineage>
        <taxon>Bacteria</taxon>
        <taxon>Pseudomonadati</taxon>
        <taxon>Pseudomonadota</taxon>
        <taxon>Betaproteobacteria</taxon>
        <taxon>Burkholderiales</taxon>
        <taxon>Burkholderiaceae</taxon>
        <taxon>Burkholderia</taxon>
        <taxon>Burkholderia cepacia complex</taxon>
    </lineage>
</organism>
<sequence length="121" mass="12774">MPRLPGSYPCRTDDAAAAPTRIFYNDGCTGRAASREPARAMRANPSRSDRRRSMTRPTPLDTDTRGEDRGDSTPGPEGKRGGTATPPPRSARDPAEGKPQPADALPGVQPADHGDRAAGKP</sequence>
<feature type="region of interest" description="Disordered" evidence="1">
    <location>
        <begin position="26"/>
        <end position="121"/>
    </location>
</feature>
<evidence type="ECO:0000256" key="1">
    <source>
        <dbReference type="SAM" id="MobiDB-lite"/>
    </source>
</evidence>
<evidence type="ECO:0000313" key="2">
    <source>
        <dbReference type="EMBL" id="EEE07203.1"/>
    </source>
</evidence>
<dbReference type="AlphaFoldDB" id="B9BNN5"/>
<dbReference type="Proteomes" id="UP000004535">
    <property type="component" value="Unassembled WGS sequence"/>
</dbReference>
<reference evidence="2 3" key="1">
    <citation type="journal article" date="2012" name="J. Bacteriol.">
        <title>Draft Genome Sequence Determination for Cystic Fibrosis and Chronic Granulomatous Disease Burkholderia multivorans Isolates.</title>
        <authorList>
            <person name="Varga J.J."/>
            <person name="Losada L."/>
            <person name="Zelazny A.M."/>
            <person name="Brinkac L."/>
            <person name="Harkins D."/>
            <person name="Radune D."/>
            <person name="Hostetler J."/>
            <person name="Sampaio E.P."/>
            <person name="Ronning C.M."/>
            <person name="Nierman W.C."/>
            <person name="Greenberg D.E."/>
            <person name="Holland S.M."/>
            <person name="Goldberg J.B."/>
        </authorList>
    </citation>
    <scope>NUCLEOTIDE SEQUENCE [LARGE SCALE GENOMIC DNA]</scope>
    <source>
        <strain evidence="2 3">CGD2</strain>
    </source>
</reference>
<name>B9BNN5_9BURK</name>
<proteinExistence type="predicted"/>
<evidence type="ECO:0000313" key="3">
    <source>
        <dbReference type="Proteomes" id="UP000004535"/>
    </source>
</evidence>
<protein>
    <submittedName>
        <fullName evidence="2">Uncharacterized protein</fullName>
    </submittedName>
</protein>
<accession>B9BNN5</accession>